<accession>A0A6J2V6P4</accession>
<evidence type="ECO:0000313" key="6">
    <source>
        <dbReference type="RefSeq" id="XP_030626856.1"/>
    </source>
</evidence>
<reference evidence="6" key="1">
    <citation type="submission" date="2025-08" db="UniProtKB">
        <authorList>
            <consortium name="RefSeq"/>
        </authorList>
    </citation>
    <scope>IDENTIFICATION</scope>
</reference>
<organism evidence="5 6">
    <name type="scientific">Chanos chanos</name>
    <name type="common">Milkfish</name>
    <name type="synonym">Mugil chanos</name>
    <dbReference type="NCBI Taxonomy" id="29144"/>
    <lineage>
        <taxon>Eukaryota</taxon>
        <taxon>Metazoa</taxon>
        <taxon>Chordata</taxon>
        <taxon>Craniata</taxon>
        <taxon>Vertebrata</taxon>
        <taxon>Euteleostomi</taxon>
        <taxon>Actinopterygii</taxon>
        <taxon>Neopterygii</taxon>
        <taxon>Teleostei</taxon>
        <taxon>Ostariophysi</taxon>
        <taxon>Gonorynchiformes</taxon>
        <taxon>Chanidae</taxon>
        <taxon>Chanos</taxon>
    </lineage>
</organism>
<gene>
    <name evidence="6" type="primary">heatr5a</name>
</gene>
<dbReference type="Proteomes" id="UP000504632">
    <property type="component" value="Chromosome 1"/>
</dbReference>
<dbReference type="InterPro" id="IPR046837">
    <property type="entry name" value="Laa1/Sip1/HEATR5-like_HEAT"/>
</dbReference>
<evidence type="ECO:0000256" key="4">
    <source>
        <dbReference type="SAM" id="MobiDB-lite"/>
    </source>
</evidence>
<dbReference type="GO" id="GO:0042147">
    <property type="term" value="P:retrograde transport, endosome to Golgi"/>
    <property type="evidence" value="ECO:0007669"/>
    <property type="project" value="TreeGrafter"/>
</dbReference>
<dbReference type="GeneID" id="115809380"/>
<dbReference type="RefSeq" id="XP_030626856.1">
    <property type="nucleotide sequence ID" value="XM_030770996.1"/>
</dbReference>
<dbReference type="InterPro" id="IPR016024">
    <property type="entry name" value="ARM-type_fold"/>
</dbReference>
<keyword evidence="2" id="KW-0677">Repeat</keyword>
<dbReference type="PANTHER" id="PTHR21663:SF1">
    <property type="entry name" value="HEAT REPEAT-CONTAINING PROTEIN 5A"/>
    <property type="match status" value="1"/>
</dbReference>
<feature type="compositionally biased region" description="Polar residues" evidence="4">
    <location>
        <begin position="2009"/>
        <end position="2025"/>
    </location>
</feature>
<sequence length="2033" mass="219017">MEQSHGLLLDEEVSGRLGETQKVEYVFEWLRSLKKLLSTTDRAVVKQNQKRLVEQLTAVLTGSPGPPARRLLAQCLALVYRVGDSFTATLTVDKCNDIIRSKDDSPSFLPTRLAAIACLGALFEQLGRLLISSYKDTVGNLLRAIKSAESQGRYEIMLCVERILQGLGVSAVPCHRDIYKAARQCLTDRSMAVRSASAKCLLELQREAVFLWSSELESVATLCFRAFDGSNYDVRVTVSKLLGTLLASALVPKQAIAPKQGSRRNSLEEVMDLLLGGFMRGGAGFLRASGDMLKGTSSVSREVRVGVTQACMVFVSTLGGAWLEAHFPSFLALLMELVSNARATQSAADAVCCRRCVSFILRATLGSLLGEKAQIAAAKDICLLISKQKKAVDDMMCEGNVETRVSTTDVSASQHILVCALLELGSLVQNLGSTAVPLLQEPSTAVLDTVISVLLHPSAPARLAAAWCLRCVAVAIPAQVAVLLERCTERLNALRSSPEAVAGYSAAIAALLGALQHCPLGIPHTKAKVLMGLAEDLLRSAAQNSRISIQRTQGGWLLLRALTTLGPNVIVHYLPRMLLLWKCAFPLSVRDMDGELRRGDSFTWQVTLEGRAGALCALKGLLVHCRDLLSDEVIGRLLPLLTSAVALLTQLPSLIKSYGNQIKTSAAVFRVKLYEIFALLPPNTYEENFGVLLKQLLSDLMGSEVTACPELSLMTPLCHAPDLALLGPGMQDMDQHYIEEQVRSGGSVGCGSLEFDPFTICEKCQDVPVPLPPNSALILSAVQLFGVIFPHLEVQQRAQTLEQFCEAVKQVKGARQQTVQVQVVSALCSALKCLAAGHAGLGSEEVRKPAVVLLVGALESANPLLRCAAAEGIARLAQVVSDPGFTVSMTLMHFDKLKAARDAVTRMGHALALGALFRHVGGISSIQHLSTCVGILSALSQDSTSPEVQMWSLHSLSMVIDLAGPLYHNQVEESFSLVLRLLLSTPPTHVEVHQSLGHCLNALITNIGPDLQGEGPGVCALRMSCKVCCAVMQASPDSLVQAQAVSCLQQLHLFDPKHLNLASLVPTLCMNLCSSSLCLRRAVVACLRQLAQREAADVSEHAITLVKDLPRRDNTQLDVTIKEVGLEGALFSLLDRESDPCLRQDIQETLIHMISSIALGKLAHWLKLCKDVLSASADSVAAAVSMETRQEEETERDDDSSAFHAKPESNGPFNNLRWSTRVFAVECVCRIIAQCENGDPAHFNMTLAQERRLHESTDFLVLHLADLIRMAFMAATDQSDPLRLSGLQTLLVIIRKFAAVPEPEFPGHVILEQYQANVGAALRPAFGVDVPPDVTAKACQVCSAWIASGVVSDLRDLRRVHQLLVSSLLKVQGGKEVKSQLYNEATSTMETLAVLKAWAEVYVVAVQSTRQKVSSGQPSESCDGPGEAGSGGNGLLKLVQADLGTLSRLWLAALQDHALLTLPHEYCAQLPPAGGSFYTAETAEQARPHYRGSWAPILHATSLWFSSTGFIVVDDGPTNLSRPVTPTSMGQSKSLATVKSPEDINTERFHLILGISVEFLCSPHSQDQMEKITSCLHALQALLDVPWSRSKVGNDQALSAELLRMLHRLIVTRESPEIQLAVLELVRLVVCAAQEHVKEKRHSAEVDDGAAEKETVPEFGEGRDTGGLVPGRSLVFGALELCLCVLVRKLPQLSPKLAGGPAFPCGPAAALSENDCGLVTAALTVLADLPAICSPEGSVSILPTVLYLLLGVLREVVWGCGDAQVGSVVSGALQALRTVLSSPMSRAEKSRGAWTHLLRCALNTLLDCWRTEPKTEPTVDEVPLLTALTIFLLSASAEVTTVEPLLTRCVDRFRASLDSKDPAVLSRSFQLLASLFQSPGAVGGRFIHALGGRLLAYLQAVEKSHPQSPAELLAVQDGVRALQALVLAAEETHRPQLVATLLPILISFLLDENALASAPLPARTLHESALQDLMHIGPQYPSVFKALMASSPHMKARLEAAVRGNQQSLNAKANPPQVSSKSSPSIRLKTKFL</sequence>
<dbReference type="OrthoDB" id="192608at2759"/>
<evidence type="ECO:0000256" key="1">
    <source>
        <dbReference type="ARBA" id="ARBA00008304"/>
    </source>
</evidence>
<dbReference type="InterPro" id="IPR011989">
    <property type="entry name" value="ARM-like"/>
</dbReference>
<dbReference type="GO" id="GO:0030139">
    <property type="term" value="C:endocytic vesicle"/>
    <property type="evidence" value="ECO:0007669"/>
    <property type="project" value="TreeGrafter"/>
</dbReference>
<dbReference type="Pfam" id="PF25468">
    <property type="entry name" value="HEAT_HEATR5A"/>
    <property type="match status" value="1"/>
</dbReference>
<dbReference type="CTD" id="25938"/>
<evidence type="ECO:0000313" key="5">
    <source>
        <dbReference type="Proteomes" id="UP000504632"/>
    </source>
</evidence>
<evidence type="ECO:0000256" key="2">
    <source>
        <dbReference type="ARBA" id="ARBA00022737"/>
    </source>
</evidence>
<dbReference type="FunCoup" id="A0A6J2V6P4">
    <property type="interactions" value="1874"/>
</dbReference>
<name>A0A6J2V6P4_CHACN</name>
<proteinExistence type="inferred from homology"/>
<dbReference type="GO" id="GO:0005794">
    <property type="term" value="C:Golgi apparatus"/>
    <property type="evidence" value="ECO:0007669"/>
    <property type="project" value="TreeGrafter"/>
</dbReference>
<dbReference type="SUPFAM" id="SSF48371">
    <property type="entry name" value="ARM repeat"/>
    <property type="match status" value="2"/>
</dbReference>
<dbReference type="GO" id="GO:0005829">
    <property type="term" value="C:cytosol"/>
    <property type="evidence" value="ECO:0007669"/>
    <property type="project" value="GOC"/>
</dbReference>
<dbReference type="InParanoid" id="A0A6J2V6P4"/>
<dbReference type="FunFam" id="1.25.10.10:FF:000262">
    <property type="entry name" value="HEAT repeat-containing protein 5B"/>
    <property type="match status" value="1"/>
</dbReference>
<dbReference type="Gene3D" id="1.25.10.10">
    <property type="entry name" value="Leucine-rich Repeat Variant"/>
    <property type="match status" value="2"/>
</dbReference>
<feature type="region of interest" description="Disordered" evidence="4">
    <location>
        <begin position="1184"/>
        <end position="1208"/>
    </location>
</feature>
<dbReference type="PANTHER" id="PTHR21663">
    <property type="entry name" value="HYPOTHETICAL HEAT DOMAIN-CONTAINING"/>
    <property type="match status" value="1"/>
</dbReference>
<keyword evidence="5" id="KW-1185">Reference proteome</keyword>
<evidence type="ECO:0000256" key="3">
    <source>
        <dbReference type="ARBA" id="ARBA00070811"/>
    </source>
</evidence>
<dbReference type="GO" id="GO:0006897">
    <property type="term" value="P:endocytosis"/>
    <property type="evidence" value="ECO:0007669"/>
    <property type="project" value="TreeGrafter"/>
</dbReference>
<dbReference type="GO" id="GO:0016020">
    <property type="term" value="C:membrane"/>
    <property type="evidence" value="ECO:0007669"/>
    <property type="project" value="TreeGrafter"/>
</dbReference>
<protein>
    <recommendedName>
        <fullName evidence="3">HEAT repeat-containing protein 5A</fullName>
    </recommendedName>
</protein>
<dbReference type="FunFam" id="1.25.10.10:FF:000098">
    <property type="entry name" value="HEAT repeat-containing protein 5A isoform X2"/>
    <property type="match status" value="1"/>
</dbReference>
<dbReference type="Pfam" id="PF20210">
    <property type="entry name" value="Laa1_Sip1_HTR5"/>
    <property type="match status" value="1"/>
</dbReference>
<feature type="region of interest" description="Disordered" evidence="4">
    <location>
        <begin position="1642"/>
        <end position="1664"/>
    </location>
</feature>
<feature type="region of interest" description="Disordered" evidence="4">
    <location>
        <begin position="2009"/>
        <end position="2033"/>
    </location>
</feature>
<dbReference type="GO" id="GO:0008104">
    <property type="term" value="P:intracellular protein localization"/>
    <property type="evidence" value="ECO:0007669"/>
    <property type="project" value="TreeGrafter"/>
</dbReference>
<dbReference type="InterPro" id="IPR040108">
    <property type="entry name" value="Laa1/Sip1/HEATR5"/>
</dbReference>
<comment type="similarity">
    <text evidence="1">Belongs to the HEATR5 family.</text>
</comment>